<feature type="domain" description="Cytochrome b561" evidence="14">
    <location>
        <begin position="65"/>
        <end position="269"/>
    </location>
</feature>
<feature type="transmembrane region" description="Helical" evidence="13">
    <location>
        <begin position="248"/>
        <end position="269"/>
    </location>
</feature>
<comment type="subcellular location">
    <subcellularLocation>
        <location evidence="2">Membrane</location>
        <topology evidence="2">Multi-pass membrane protein</topology>
    </subcellularLocation>
</comment>
<evidence type="ECO:0000256" key="7">
    <source>
        <dbReference type="ARBA" id="ARBA00022982"/>
    </source>
</evidence>
<evidence type="ECO:0000256" key="1">
    <source>
        <dbReference type="ARBA" id="ARBA00001970"/>
    </source>
</evidence>
<evidence type="ECO:0000259" key="14">
    <source>
        <dbReference type="PROSITE" id="PS50939"/>
    </source>
</evidence>
<proteinExistence type="predicted"/>
<dbReference type="GO" id="GO:0016020">
    <property type="term" value="C:membrane"/>
    <property type="evidence" value="ECO:0007669"/>
    <property type="project" value="UniProtKB-SubCell"/>
</dbReference>
<dbReference type="Pfam" id="PF03188">
    <property type="entry name" value="Cytochrom_B561"/>
    <property type="match status" value="1"/>
</dbReference>
<accession>A0A9E7FMS0</accession>
<dbReference type="PANTHER" id="PTHR10106">
    <property type="entry name" value="CYTOCHROME B561-RELATED"/>
    <property type="match status" value="1"/>
</dbReference>
<evidence type="ECO:0000256" key="12">
    <source>
        <dbReference type="SAM" id="MobiDB-lite"/>
    </source>
</evidence>
<keyword evidence="3" id="KW-0813">Transport</keyword>
<dbReference type="InterPro" id="IPR006593">
    <property type="entry name" value="Cyt_b561/ferric_Rdtase_TM"/>
</dbReference>
<keyword evidence="16" id="KW-1185">Reference proteome</keyword>
<evidence type="ECO:0000313" key="15">
    <source>
        <dbReference type="EMBL" id="URD96867.1"/>
    </source>
</evidence>
<evidence type="ECO:0000256" key="4">
    <source>
        <dbReference type="ARBA" id="ARBA00022617"/>
    </source>
</evidence>
<sequence length="284" mass="30310">MVPGFIGGRNETGMLKQASAATESAAAADSGERHSPHSDPSSAMPLPPSDGGTAAPVVRLPIVPLVRLMGAAAASLVVSWVVGFRGGLALNSDNNDLIFNVHPVLMVIGFILLYGEAILTYKTLSGTKNFKKAVHLTIQFLALCSGFIGVWAALKFHNGKGIDNFYSLHSWLGLTCLLLFGIQWGIGFATFWYPGGTRNGRAFLLPWHVFFGLYIYALAVITATTGLLEKATFLQSSSIILRYSNEAFLINFLGILIVALGGFVVFAVITPGSVKPDAYTGIQE</sequence>
<keyword evidence="10 13" id="KW-0472">Membrane</keyword>
<comment type="cofactor">
    <cofactor evidence="1">
        <name>heme b</name>
        <dbReference type="ChEBI" id="CHEBI:60344"/>
    </cofactor>
</comment>
<dbReference type="Gene3D" id="1.20.120.1770">
    <property type="match status" value="1"/>
</dbReference>
<evidence type="ECO:0000256" key="10">
    <source>
        <dbReference type="ARBA" id="ARBA00023136"/>
    </source>
</evidence>
<dbReference type="EMBL" id="CP097506">
    <property type="protein sequence ID" value="URD96867.1"/>
    <property type="molecule type" value="Genomic_DNA"/>
</dbReference>
<keyword evidence="4" id="KW-0349">Heme</keyword>
<evidence type="ECO:0000256" key="11">
    <source>
        <dbReference type="ARBA" id="ARBA00053762"/>
    </source>
</evidence>
<keyword evidence="8 13" id="KW-1133">Transmembrane helix</keyword>
<reference evidence="15" key="1">
    <citation type="submission" date="2022-05" db="EMBL/GenBank/DDBJ databases">
        <title>The Musa troglodytarum L. genome provides insights into the mechanism of non-climacteric behaviour and enrichment of carotenoids.</title>
        <authorList>
            <person name="Wang J."/>
        </authorList>
    </citation>
    <scope>NUCLEOTIDE SEQUENCE</scope>
    <source>
        <tissue evidence="15">Leaf</tissue>
    </source>
</reference>
<feature type="compositionally biased region" description="Low complexity" evidence="12">
    <location>
        <begin position="18"/>
        <end position="29"/>
    </location>
</feature>
<dbReference type="FunFam" id="1.20.120.1770:FF:000001">
    <property type="entry name" value="Cytochrome b reductase 1"/>
    <property type="match status" value="1"/>
</dbReference>
<feature type="transmembrane region" description="Helical" evidence="13">
    <location>
        <begin position="133"/>
        <end position="154"/>
    </location>
</feature>
<keyword evidence="6" id="KW-0479">Metal-binding</keyword>
<keyword evidence="7" id="KW-0249">Electron transport</keyword>
<evidence type="ECO:0000313" key="16">
    <source>
        <dbReference type="Proteomes" id="UP001055439"/>
    </source>
</evidence>
<evidence type="ECO:0000256" key="5">
    <source>
        <dbReference type="ARBA" id="ARBA00022692"/>
    </source>
</evidence>
<dbReference type="GO" id="GO:0046872">
    <property type="term" value="F:metal ion binding"/>
    <property type="evidence" value="ECO:0007669"/>
    <property type="project" value="UniProtKB-KW"/>
</dbReference>
<dbReference type="AlphaFoldDB" id="A0A9E7FMS0"/>
<evidence type="ECO:0000256" key="13">
    <source>
        <dbReference type="SAM" id="Phobius"/>
    </source>
</evidence>
<evidence type="ECO:0000256" key="8">
    <source>
        <dbReference type="ARBA" id="ARBA00022989"/>
    </source>
</evidence>
<dbReference type="Proteomes" id="UP001055439">
    <property type="component" value="Chromosome 4"/>
</dbReference>
<dbReference type="OrthoDB" id="907479at2759"/>
<dbReference type="PROSITE" id="PS50939">
    <property type="entry name" value="CYTOCHROME_B561"/>
    <property type="match status" value="1"/>
</dbReference>
<dbReference type="PANTHER" id="PTHR10106:SF0">
    <property type="entry name" value="LD36721P"/>
    <property type="match status" value="1"/>
</dbReference>
<organism evidence="15 16">
    <name type="scientific">Musa troglodytarum</name>
    <name type="common">fe'i banana</name>
    <dbReference type="NCBI Taxonomy" id="320322"/>
    <lineage>
        <taxon>Eukaryota</taxon>
        <taxon>Viridiplantae</taxon>
        <taxon>Streptophyta</taxon>
        <taxon>Embryophyta</taxon>
        <taxon>Tracheophyta</taxon>
        <taxon>Spermatophyta</taxon>
        <taxon>Magnoliopsida</taxon>
        <taxon>Liliopsida</taxon>
        <taxon>Zingiberales</taxon>
        <taxon>Musaceae</taxon>
        <taxon>Musa</taxon>
    </lineage>
</organism>
<feature type="transmembrane region" description="Helical" evidence="13">
    <location>
        <begin position="104"/>
        <end position="121"/>
    </location>
</feature>
<gene>
    <name evidence="15" type="ORF">MUK42_31780</name>
</gene>
<evidence type="ECO:0000256" key="6">
    <source>
        <dbReference type="ARBA" id="ARBA00022723"/>
    </source>
</evidence>
<dbReference type="CDD" id="cd08766">
    <property type="entry name" value="Cyt_b561_ACYB-1_like"/>
    <property type="match status" value="1"/>
</dbReference>
<dbReference type="SMART" id="SM00665">
    <property type="entry name" value="B561"/>
    <property type="match status" value="1"/>
</dbReference>
<name>A0A9E7FMS0_9LILI</name>
<evidence type="ECO:0000256" key="9">
    <source>
        <dbReference type="ARBA" id="ARBA00023004"/>
    </source>
</evidence>
<feature type="region of interest" description="Disordered" evidence="12">
    <location>
        <begin position="16"/>
        <end position="50"/>
    </location>
</feature>
<evidence type="ECO:0000256" key="2">
    <source>
        <dbReference type="ARBA" id="ARBA00004141"/>
    </source>
</evidence>
<evidence type="ECO:0000256" key="3">
    <source>
        <dbReference type="ARBA" id="ARBA00022448"/>
    </source>
</evidence>
<feature type="transmembrane region" description="Helical" evidence="13">
    <location>
        <begin position="166"/>
        <end position="193"/>
    </location>
</feature>
<keyword evidence="9" id="KW-0408">Iron</keyword>
<dbReference type="GO" id="GO:0016491">
    <property type="term" value="F:oxidoreductase activity"/>
    <property type="evidence" value="ECO:0007669"/>
    <property type="project" value="InterPro"/>
</dbReference>
<comment type="function">
    <text evidence="11">Two-heme-containing cytochrome. Catalyzes ascorbate-dependent trans-membrane electron transfer by utilizing a concerted H(+)/e(-) transfer mechanism.</text>
</comment>
<keyword evidence="5 13" id="KW-0812">Transmembrane</keyword>
<dbReference type="InterPro" id="IPR043205">
    <property type="entry name" value="CYB561/CYBRD1-like"/>
</dbReference>
<feature type="transmembrane region" description="Helical" evidence="13">
    <location>
        <begin position="65"/>
        <end position="84"/>
    </location>
</feature>
<feature type="transmembrane region" description="Helical" evidence="13">
    <location>
        <begin position="205"/>
        <end position="228"/>
    </location>
</feature>
<protein>
    <submittedName>
        <fullName evidence="15">B561</fullName>
    </submittedName>
</protein>